<dbReference type="PROSITE" id="PS52016">
    <property type="entry name" value="TONB_DEPENDENT_REC_3"/>
    <property type="match status" value="1"/>
</dbReference>
<evidence type="ECO:0000256" key="9">
    <source>
        <dbReference type="RuleBase" id="RU003357"/>
    </source>
</evidence>
<evidence type="ECO:0000256" key="5">
    <source>
        <dbReference type="ARBA" id="ARBA00023077"/>
    </source>
</evidence>
<keyword evidence="7 8" id="KW-0998">Cell outer membrane</keyword>
<dbReference type="InterPro" id="IPR000531">
    <property type="entry name" value="Beta-barrel_TonB"/>
</dbReference>
<keyword evidence="13" id="KW-1185">Reference proteome</keyword>
<dbReference type="Gene3D" id="2.40.170.20">
    <property type="entry name" value="TonB-dependent receptor, beta-barrel domain"/>
    <property type="match status" value="1"/>
</dbReference>
<comment type="subcellular location">
    <subcellularLocation>
        <location evidence="1 8">Cell outer membrane</location>
        <topology evidence="1 8">Multi-pass membrane protein</topology>
    </subcellularLocation>
</comment>
<evidence type="ECO:0000313" key="12">
    <source>
        <dbReference type="EMBL" id="SMF35025.1"/>
    </source>
</evidence>
<evidence type="ECO:0000256" key="8">
    <source>
        <dbReference type="PROSITE-ProRule" id="PRU01360"/>
    </source>
</evidence>
<dbReference type="Gene3D" id="2.170.130.10">
    <property type="entry name" value="TonB-dependent receptor, plug domain"/>
    <property type="match status" value="1"/>
</dbReference>
<evidence type="ECO:0000256" key="3">
    <source>
        <dbReference type="ARBA" id="ARBA00022452"/>
    </source>
</evidence>
<organism evidence="12 13">
    <name type="scientific">Pseudobacteriovorax antillogorgiicola</name>
    <dbReference type="NCBI Taxonomy" id="1513793"/>
    <lineage>
        <taxon>Bacteria</taxon>
        <taxon>Pseudomonadati</taxon>
        <taxon>Bdellovibrionota</taxon>
        <taxon>Oligoflexia</taxon>
        <taxon>Oligoflexales</taxon>
        <taxon>Pseudobacteriovoracaceae</taxon>
        <taxon>Pseudobacteriovorax</taxon>
    </lineage>
</organism>
<dbReference type="STRING" id="1513793.SAMN06296036_110194"/>
<dbReference type="Proteomes" id="UP000192907">
    <property type="component" value="Unassembled WGS sequence"/>
</dbReference>
<evidence type="ECO:0000256" key="6">
    <source>
        <dbReference type="ARBA" id="ARBA00023136"/>
    </source>
</evidence>
<gene>
    <name evidence="12" type="ORF">SAMN06296036_110194</name>
</gene>
<keyword evidence="5 9" id="KW-0798">TonB box</keyword>
<sequence length="863" mass="94201">MNIHFHKPTYLPLATLICVGLLPVVGLAQESSDQKKVEKFTVTGSRIKRVDSEGPISVKVIDREEISKSGATSLNGLLNNLSSSSFGAQYLSAGFGDADFQSVDLRGLGADKTLVLINGRRLPKDGRYQIVDLSTIPLSAIERVEIAKGGASAVYGSDAMAGVVNIITRSDGDGGEVGVKQTLTTEEGGETTEAHAAYGYVGNRIQTLTAINYKKTERVRQDSREWFDSDPATTIGRPANYVGNDGALHAPTNCPEGQINSQDGRPDRCTGDYFSGGEGSDYTSESSKLSLFQLFEYGLTDDLSVYGQIVASRKNTRAVMGPNFISSSAGIKVGADVAQQKIDQGILDESLVVNEGGDVEDLTISYLFDKNRAYTANTDNLGLSAGLKGSMLDATWDWDFNISKTSTWRRNDQDQGAYIESAMTEAIRNGSYDVFSNEAQDDSGFSVSTKDVTYSTIEGAELSLTGELFELPTGYVYAAIGASFHKEKFQDLLDPYLKNGDLFGTGGNNASGSRDRSALFAELSIPTIDRMEVTLAGRVDNYSDFGTAFNPMASIKYSPIDSLLLRTSFGQGFKAPDLTDLYKAEGKLFGTIDRDLALCQTGEEDECEGYGVEIVSKGNEDLEEETSQNFGFGFVFEPSNQFNFAFDYYNIEIENQIKQADATALVDKAFRDGDGSLPDGVVITRDETTGRVTSIFNPYVNTAALKTSGLDLNLKAKSEKYTWGQLNLTTDYTYVLSYKQEQIAGQGFEELIEKNTTGDKRPRWRMSNTLFYSYDVHGLGLTNRQISGYDKSVAESGRVGSSSMWDMQYAYNAFFNGSVAFGVNNLLNTIPPKDETDGRNFGIEDRLHSSKGREFYISATQKL</sequence>
<evidence type="ECO:0000259" key="11">
    <source>
        <dbReference type="Pfam" id="PF07715"/>
    </source>
</evidence>
<keyword evidence="6 8" id="KW-0472">Membrane</keyword>
<evidence type="ECO:0000256" key="2">
    <source>
        <dbReference type="ARBA" id="ARBA00022448"/>
    </source>
</evidence>
<dbReference type="Pfam" id="PF00593">
    <property type="entry name" value="TonB_dep_Rec_b-barrel"/>
    <property type="match status" value="1"/>
</dbReference>
<keyword evidence="3 8" id="KW-1134">Transmembrane beta strand</keyword>
<keyword evidence="12" id="KW-0675">Receptor</keyword>
<evidence type="ECO:0000256" key="1">
    <source>
        <dbReference type="ARBA" id="ARBA00004571"/>
    </source>
</evidence>
<dbReference type="PANTHER" id="PTHR47234:SF1">
    <property type="entry name" value="TONB-DEPENDENT RECEPTOR"/>
    <property type="match status" value="1"/>
</dbReference>
<keyword evidence="4 8" id="KW-0812">Transmembrane</keyword>
<feature type="domain" description="TonB-dependent receptor-like beta-barrel" evidence="10">
    <location>
        <begin position="373"/>
        <end position="826"/>
    </location>
</feature>
<dbReference type="SUPFAM" id="SSF56935">
    <property type="entry name" value="Porins"/>
    <property type="match status" value="1"/>
</dbReference>
<protein>
    <submittedName>
        <fullName evidence="12">Outer membrane receptor proteins, mostly Fe transport</fullName>
    </submittedName>
</protein>
<proteinExistence type="inferred from homology"/>
<dbReference type="InterPro" id="IPR036942">
    <property type="entry name" value="Beta-barrel_TonB_sf"/>
</dbReference>
<dbReference type="PANTHER" id="PTHR47234">
    <property type="match status" value="1"/>
</dbReference>
<dbReference type="EMBL" id="FWZT01000010">
    <property type="protein sequence ID" value="SMF35025.1"/>
    <property type="molecule type" value="Genomic_DNA"/>
</dbReference>
<comment type="similarity">
    <text evidence="8 9">Belongs to the TonB-dependent receptor family.</text>
</comment>
<accession>A0A1Y6C3F3</accession>
<feature type="domain" description="TonB-dependent receptor plug" evidence="11">
    <location>
        <begin position="53"/>
        <end position="163"/>
    </location>
</feature>
<dbReference type="AlphaFoldDB" id="A0A1Y6C3F3"/>
<reference evidence="13" key="1">
    <citation type="submission" date="2017-04" db="EMBL/GenBank/DDBJ databases">
        <authorList>
            <person name="Varghese N."/>
            <person name="Submissions S."/>
        </authorList>
    </citation>
    <scope>NUCLEOTIDE SEQUENCE [LARGE SCALE GENOMIC DNA]</scope>
    <source>
        <strain evidence="13">RKEM611</strain>
    </source>
</reference>
<evidence type="ECO:0000313" key="13">
    <source>
        <dbReference type="Proteomes" id="UP000192907"/>
    </source>
</evidence>
<dbReference type="InterPro" id="IPR039426">
    <property type="entry name" value="TonB-dep_rcpt-like"/>
</dbReference>
<evidence type="ECO:0000259" key="10">
    <source>
        <dbReference type="Pfam" id="PF00593"/>
    </source>
</evidence>
<dbReference type="InterPro" id="IPR012910">
    <property type="entry name" value="Plug_dom"/>
</dbReference>
<dbReference type="OrthoDB" id="176248at2"/>
<evidence type="ECO:0000256" key="4">
    <source>
        <dbReference type="ARBA" id="ARBA00022692"/>
    </source>
</evidence>
<name>A0A1Y6C3F3_9BACT</name>
<dbReference type="InterPro" id="IPR037066">
    <property type="entry name" value="Plug_dom_sf"/>
</dbReference>
<dbReference type="GO" id="GO:0009279">
    <property type="term" value="C:cell outer membrane"/>
    <property type="evidence" value="ECO:0007669"/>
    <property type="project" value="UniProtKB-SubCell"/>
</dbReference>
<evidence type="ECO:0000256" key="7">
    <source>
        <dbReference type="ARBA" id="ARBA00023237"/>
    </source>
</evidence>
<keyword evidence="2 8" id="KW-0813">Transport</keyword>
<dbReference type="Pfam" id="PF07715">
    <property type="entry name" value="Plug"/>
    <property type="match status" value="1"/>
</dbReference>
<dbReference type="RefSeq" id="WP_132325949.1">
    <property type="nucleotide sequence ID" value="NZ_FWZT01000010.1"/>
</dbReference>